<gene>
    <name evidence="3" type="ORF">PHYPSEUDO_009870</name>
</gene>
<feature type="compositionally biased region" description="Basic and acidic residues" evidence="2">
    <location>
        <begin position="703"/>
        <end position="716"/>
    </location>
</feature>
<feature type="compositionally biased region" description="Polar residues" evidence="2">
    <location>
        <begin position="30"/>
        <end position="46"/>
    </location>
</feature>
<feature type="compositionally biased region" description="Basic and acidic residues" evidence="2">
    <location>
        <begin position="633"/>
        <end position="648"/>
    </location>
</feature>
<reference evidence="3" key="1">
    <citation type="submission" date="2021-02" db="EMBL/GenBank/DDBJ databases">
        <authorList>
            <person name="Palmer J.M."/>
        </authorList>
    </citation>
    <scope>NUCLEOTIDE SEQUENCE</scope>
    <source>
        <strain evidence="3">SCRP734</strain>
    </source>
</reference>
<dbReference type="AlphaFoldDB" id="A0A8T1W861"/>
<evidence type="ECO:0000313" key="4">
    <source>
        <dbReference type="Proteomes" id="UP000694044"/>
    </source>
</evidence>
<feature type="coiled-coil region" evidence="1">
    <location>
        <begin position="425"/>
        <end position="452"/>
    </location>
</feature>
<feature type="region of interest" description="Disordered" evidence="2">
    <location>
        <begin position="633"/>
        <end position="667"/>
    </location>
</feature>
<evidence type="ECO:0000256" key="2">
    <source>
        <dbReference type="SAM" id="MobiDB-lite"/>
    </source>
</evidence>
<dbReference type="OrthoDB" id="69196at2759"/>
<feature type="region of interest" description="Disordered" evidence="2">
    <location>
        <begin position="697"/>
        <end position="721"/>
    </location>
</feature>
<evidence type="ECO:0000313" key="3">
    <source>
        <dbReference type="EMBL" id="KAG7389707.1"/>
    </source>
</evidence>
<dbReference type="EMBL" id="JAGDFM010000041">
    <property type="protein sequence ID" value="KAG7389707.1"/>
    <property type="molecule type" value="Genomic_DNA"/>
</dbReference>
<evidence type="ECO:0000256" key="1">
    <source>
        <dbReference type="SAM" id="Coils"/>
    </source>
</evidence>
<keyword evidence="4" id="KW-1185">Reference proteome</keyword>
<name>A0A8T1W861_9STRA</name>
<accession>A0A8T1W861</accession>
<dbReference type="Proteomes" id="UP000694044">
    <property type="component" value="Unassembled WGS sequence"/>
</dbReference>
<feature type="region of interest" description="Disordered" evidence="2">
    <location>
        <begin position="1"/>
        <end position="46"/>
    </location>
</feature>
<keyword evidence="1" id="KW-0175">Coiled coil</keyword>
<protein>
    <submittedName>
        <fullName evidence="3">Uncharacterized protein</fullName>
    </submittedName>
</protein>
<comment type="caution">
    <text evidence="3">The sequence shown here is derived from an EMBL/GenBank/DDBJ whole genome shotgun (WGS) entry which is preliminary data.</text>
</comment>
<proteinExistence type="predicted"/>
<sequence length="1052" mass="118572">MNLSSPPNEAFGQLPQLLLERSENDDDFSDNSPANGKLNTPSSVREAASNVSRWQWKFWKKSSPLQQRHKQRKHPLPGGILAPLATSSSPGRHNVVGLGKLDNFIDEIAERHFPRSAETAASNSMGSPLPPLEMQILQRPRLFLDLNGSPTIAMEQLVRLQEYSEPKPPVNALQLAAIPKKCLGSDEVALMPCHSLQHRGYERLSAERWREPVRDRSKNWLQNELPFLVSGGLHATAWSMTRAPGANNRGKWVRIESYKVHMPALTTLDSPTRSVSPVKRPQRVLLRAQGALISRSRCVVSVFGEGIYGRLYGAGLTGKDKKRCLRIEAYEPATSLVYHLQVTLQDLELIFRVGGDDPEREALLAPGKKKELLRQLIALLYFEYPHEPNKGGISYRNTSSAREDAVKSSKTRIQVLKISPEIQLNESALRRLEREERLRQEEARRLEELAALLGKPRRARHQVLCQTMKLRGRHFYVSIYHFPAQARNLVITAYNPSSSMTYRLTIALLEAASLVKLCPYPRSGFSPEQTLVVARDLLPRLRIYGREDGRPNARMMLAINGGRKGPGTNALPLLAPMMTEEQKRDELSNKMLRDSQRSLQFELEMTQLRLRNDAEAERVDIRQTITNLEAKRAEMNEKDQGHKNRIDEVDAAGGSGGAANVDGKRLHEERRALKTARQALKAEMKTAAAQLAELNRQLQSVSETEKASGERTQRRADRARKRIREEVLQSIAATSRPTAQSQRQLPVGQRTWLARIHMQPDRSLLASGGCRISGRRVRYSLFALEIEDNDALDTVDADGQLFSLELYDPTSCSRCTSFISSKLEWLALTKNCHEQQQTVPELASPASDVVLRLAELRGSMKKTRQALYGIADAPTNLSSKGKASNTKAPSSKKKREELHRAIAAASNEIHRLNREAPWPVLIKALCERCSLTPTLDATAFAITLDRCIFRAVSPVLRISSDENEDSEDDEPSPVYCRVRAEVLPLATAVVFEVWDPYDGEQWRLEYPESRELLREFAVETFIEQQMHLEAIMMSLLLHPNAETGRLELRFEE</sequence>
<organism evidence="3 4">
    <name type="scientific">Phytophthora pseudosyringae</name>
    <dbReference type="NCBI Taxonomy" id="221518"/>
    <lineage>
        <taxon>Eukaryota</taxon>
        <taxon>Sar</taxon>
        <taxon>Stramenopiles</taxon>
        <taxon>Oomycota</taxon>
        <taxon>Peronosporomycetes</taxon>
        <taxon>Peronosporales</taxon>
        <taxon>Peronosporaceae</taxon>
        <taxon>Phytophthora</taxon>
    </lineage>
</organism>